<evidence type="ECO:0000256" key="6">
    <source>
        <dbReference type="ARBA" id="ARBA00022552"/>
    </source>
</evidence>
<evidence type="ECO:0000256" key="8">
    <source>
        <dbReference type="ARBA" id="ARBA00022679"/>
    </source>
</evidence>
<dbReference type="InterPro" id="IPR046886">
    <property type="entry name" value="RsmE_MTase_dom"/>
</dbReference>
<reference evidence="15" key="1">
    <citation type="submission" date="2021-10" db="EMBL/GenBank/DDBJ databases">
        <title>The complete genome sequence of Leeia sp. TBRC 13508.</title>
        <authorList>
            <person name="Charoenyingcharoen P."/>
            <person name="Yukphan P."/>
        </authorList>
    </citation>
    <scope>NUCLEOTIDE SEQUENCE</scope>
    <source>
        <strain evidence="15">TBRC 13508</strain>
    </source>
</reference>
<keyword evidence="9 12" id="KW-0949">S-adenosyl-L-methionine</keyword>
<dbReference type="Gene3D" id="3.40.1280.10">
    <property type="match status" value="1"/>
</dbReference>
<keyword evidence="16" id="KW-1185">Reference proteome</keyword>
<organism evidence="15 16">
    <name type="scientific">Leeia speluncae</name>
    <dbReference type="NCBI Taxonomy" id="2884804"/>
    <lineage>
        <taxon>Bacteria</taxon>
        <taxon>Pseudomonadati</taxon>
        <taxon>Pseudomonadota</taxon>
        <taxon>Betaproteobacteria</taxon>
        <taxon>Neisseriales</taxon>
        <taxon>Leeiaceae</taxon>
        <taxon>Leeia</taxon>
    </lineage>
</organism>
<protein>
    <recommendedName>
        <fullName evidence="4 12">Ribosomal RNA small subunit methyltransferase E</fullName>
        <ecNumber evidence="3 12">2.1.1.193</ecNumber>
    </recommendedName>
</protein>
<feature type="domain" description="Ribosomal RNA small subunit methyltransferase E PUA-like" evidence="14">
    <location>
        <begin position="24"/>
        <end position="63"/>
    </location>
</feature>
<evidence type="ECO:0000256" key="4">
    <source>
        <dbReference type="ARBA" id="ARBA00013673"/>
    </source>
</evidence>
<dbReference type="InterPro" id="IPR046887">
    <property type="entry name" value="RsmE_PUA-like"/>
</dbReference>
<comment type="caution">
    <text evidence="15">The sequence shown here is derived from an EMBL/GenBank/DDBJ whole genome shotgun (WGS) entry which is preliminary data.</text>
</comment>
<dbReference type="EMBL" id="JAJBZT010000002">
    <property type="protein sequence ID" value="MCB6182830.1"/>
    <property type="molecule type" value="Genomic_DNA"/>
</dbReference>
<evidence type="ECO:0000259" key="14">
    <source>
        <dbReference type="Pfam" id="PF20260"/>
    </source>
</evidence>
<evidence type="ECO:0000256" key="11">
    <source>
        <dbReference type="ARBA" id="ARBA00047944"/>
    </source>
</evidence>
<evidence type="ECO:0000256" key="7">
    <source>
        <dbReference type="ARBA" id="ARBA00022603"/>
    </source>
</evidence>
<evidence type="ECO:0000256" key="9">
    <source>
        <dbReference type="ARBA" id="ARBA00022691"/>
    </source>
</evidence>
<gene>
    <name evidence="15" type="ORF">LIN78_04610</name>
</gene>
<keyword evidence="6 12" id="KW-0698">rRNA processing</keyword>
<dbReference type="RefSeq" id="WP_227178949.1">
    <property type="nucleotide sequence ID" value="NZ_JAJBZT010000002.1"/>
</dbReference>
<keyword evidence="5 12" id="KW-0963">Cytoplasm</keyword>
<dbReference type="Pfam" id="PF04452">
    <property type="entry name" value="Methyltrans_RNA"/>
    <property type="match status" value="1"/>
</dbReference>
<dbReference type="PANTHER" id="PTHR30027:SF3">
    <property type="entry name" value="16S RRNA (URACIL(1498)-N(3))-METHYLTRANSFERASE"/>
    <property type="match status" value="1"/>
</dbReference>
<sequence length="241" mass="26731">MPRFYCDLALQIDDEFKLPDAVHRHVQVLRLNAGDSITLFNGDGQEYQAEVISVGNKSSVVRINQQTLVSRESPIWLGLAQGISSGDRMDFTLQKAVELGVSEIQPLMTRRSIVKLPADRWAKKHEHWRQVVIAACEQCGRNTIPTVHDALSLTDWLAKVAMTENTPGFVLMPGGETRIQSYQKHAGAWLLAGPEGGLTDDEHQQALAKKWHSLTLGPRVLRTETAALAALATLQTLWGDF</sequence>
<accession>A0ABS8D3R4</accession>
<dbReference type="InterPro" id="IPR029026">
    <property type="entry name" value="tRNA_m1G_MTases_N"/>
</dbReference>
<evidence type="ECO:0000256" key="2">
    <source>
        <dbReference type="ARBA" id="ARBA00005528"/>
    </source>
</evidence>
<dbReference type="PANTHER" id="PTHR30027">
    <property type="entry name" value="RIBOSOMAL RNA SMALL SUBUNIT METHYLTRANSFERASE E"/>
    <property type="match status" value="1"/>
</dbReference>
<proteinExistence type="inferred from homology"/>
<dbReference type="EC" id="2.1.1.193" evidence="3 12"/>
<feature type="domain" description="Ribosomal RNA small subunit methyltransferase E methyltransferase" evidence="13">
    <location>
        <begin position="72"/>
        <end position="235"/>
    </location>
</feature>
<dbReference type="NCBIfam" id="TIGR00046">
    <property type="entry name" value="RsmE family RNA methyltransferase"/>
    <property type="match status" value="1"/>
</dbReference>
<name>A0ABS8D3R4_9NEIS</name>
<evidence type="ECO:0000256" key="12">
    <source>
        <dbReference type="PIRNR" id="PIRNR015601"/>
    </source>
</evidence>
<dbReference type="CDD" id="cd18084">
    <property type="entry name" value="RsmE-like"/>
    <property type="match status" value="1"/>
</dbReference>
<dbReference type="NCBIfam" id="NF008692">
    <property type="entry name" value="PRK11713.1-5"/>
    <property type="match status" value="1"/>
</dbReference>
<evidence type="ECO:0000256" key="5">
    <source>
        <dbReference type="ARBA" id="ARBA00022490"/>
    </source>
</evidence>
<dbReference type="Gene3D" id="2.40.240.20">
    <property type="entry name" value="Hypothetical PUA domain-like, domain 1"/>
    <property type="match status" value="1"/>
</dbReference>
<evidence type="ECO:0000259" key="13">
    <source>
        <dbReference type="Pfam" id="PF04452"/>
    </source>
</evidence>
<dbReference type="InterPro" id="IPR006700">
    <property type="entry name" value="RsmE"/>
</dbReference>
<comment type="similarity">
    <text evidence="2 12">Belongs to the RNA methyltransferase RsmE family.</text>
</comment>
<evidence type="ECO:0000256" key="3">
    <source>
        <dbReference type="ARBA" id="ARBA00012328"/>
    </source>
</evidence>
<dbReference type="SUPFAM" id="SSF75217">
    <property type="entry name" value="alpha/beta knot"/>
    <property type="match status" value="1"/>
</dbReference>
<comment type="subcellular location">
    <subcellularLocation>
        <location evidence="1 12">Cytoplasm</location>
    </subcellularLocation>
</comment>
<evidence type="ECO:0000313" key="15">
    <source>
        <dbReference type="EMBL" id="MCB6182830.1"/>
    </source>
</evidence>
<evidence type="ECO:0000313" key="16">
    <source>
        <dbReference type="Proteomes" id="UP001165395"/>
    </source>
</evidence>
<comment type="catalytic activity">
    <reaction evidence="11 12">
        <text>uridine(1498) in 16S rRNA + S-adenosyl-L-methionine = N(3)-methyluridine(1498) in 16S rRNA + S-adenosyl-L-homocysteine + H(+)</text>
        <dbReference type="Rhea" id="RHEA:42920"/>
        <dbReference type="Rhea" id="RHEA-COMP:10283"/>
        <dbReference type="Rhea" id="RHEA-COMP:10284"/>
        <dbReference type="ChEBI" id="CHEBI:15378"/>
        <dbReference type="ChEBI" id="CHEBI:57856"/>
        <dbReference type="ChEBI" id="CHEBI:59789"/>
        <dbReference type="ChEBI" id="CHEBI:65315"/>
        <dbReference type="ChEBI" id="CHEBI:74502"/>
        <dbReference type="EC" id="2.1.1.193"/>
    </reaction>
</comment>
<dbReference type="InterPro" id="IPR015947">
    <property type="entry name" value="PUA-like_sf"/>
</dbReference>
<comment type="function">
    <text evidence="10 12">Specifically methylates the N3 position of the uracil ring of uridine 1498 (m3U1498) in 16S rRNA. Acts on the fully assembled 30S ribosomal subunit.</text>
</comment>
<dbReference type="PIRSF" id="PIRSF015601">
    <property type="entry name" value="MTase_slr0722"/>
    <property type="match status" value="1"/>
</dbReference>
<evidence type="ECO:0000256" key="1">
    <source>
        <dbReference type="ARBA" id="ARBA00004496"/>
    </source>
</evidence>
<keyword evidence="7 12" id="KW-0489">Methyltransferase</keyword>
<dbReference type="Pfam" id="PF20260">
    <property type="entry name" value="PUA_4"/>
    <property type="match status" value="1"/>
</dbReference>
<dbReference type="SUPFAM" id="SSF88697">
    <property type="entry name" value="PUA domain-like"/>
    <property type="match status" value="1"/>
</dbReference>
<keyword evidence="8 12" id="KW-0808">Transferase</keyword>
<dbReference type="InterPro" id="IPR029028">
    <property type="entry name" value="Alpha/beta_knot_MTases"/>
</dbReference>
<dbReference type="Proteomes" id="UP001165395">
    <property type="component" value="Unassembled WGS sequence"/>
</dbReference>
<dbReference type="GO" id="GO:0032259">
    <property type="term" value="P:methylation"/>
    <property type="evidence" value="ECO:0007669"/>
    <property type="project" value="UniProtKB-KW"/>
</dbReference>
<dbReference type="GO" id="GO:0008168">
    <property type="term" value="F:methyltransferase activity"/>
    <property type="evidence" value="ECO:0007669"/>
    <property type="project" value="UniProtKB-KW"/>
</dbReference>
<evidence type="ECO:0000256" key="10">
    <source>
        <dbReference type="ARBA" id="ARBA00025699"/>
    </source>
</evidence>